<sequence length="138" mass="15611">MKDVMLKIKGKQKSLEGEESVIELITEGKFYNKNGAYYLVYDESEISGMEGSTTTLKIQGQKVSMKRFGNNTSKLIFEKGKKHVSEYETMYGDMTMEVMTNDLDINISEAGKGSIDLSYRLNILDSLESNNHLTIDIM</sequence>
<dbReference type="OrthoDB" id="1680906at2"/>
<dbReference type="STRING" id="415015.SAMN05660462_00690"/>
<name>A0A1H3M0T0_9FIRM</name>
<dbReference type="SUPFAM" id="SSF50814">
    <property type="entry name" value="Lipocalins"/>
    <property type="match status" value="1"/>
</dbReference>
<dbReference type="Gene3D" id="2.40.128.20">
    <property type="match status" value="1"/>
</dbReference>
<dbReference type="InterPro" id="IPR015231">
    <property type="entry name" value="DUF1934"/>
</dbReference>
<dbReference type="Pfam" id="PF09148">
    <property type="entry name" value="DUF1934"/>
    <property type="match status" value="1"/>
</dbReference>
<protein>
    <submittedName>
        <fullName evidence="1">Uncharacterized beta-barrel protein YwiB, DUF1934 family</fullName>
    </submittedName>
</protein>
<dbReference type="RefSeq" id="WP_091727263.1">
    <property type="nucleotide sequence ID" value="NZ_FNQE01000005.1"/>
</dbReference>
<dbReference type="InterPro" id="IPR012674">
    <property type="entry name" value="Calycin"/>
</dbReference>
<dbReference type="Proteomes" id="UP000198625">
    <property type="component" value="Unassembled WGS sequence"/>
</dbReference>
<evidence type="ECO:0000313" key="2">
    <source>
        <dbReference type="Proteomes" id="UP000198625"/>
    </source>
</evidence>
<evidence type="ECO:0000313" key="1">
    <source>
        <dbReference type="EMBL" id="SDY70310.1"/>
    </source>
</evidence>
<accession>A0A1H3M0T0</accession>
<organism evidence="1 2">
    <name type="scientific">Proteiniborus ethanoligenes</name>
    <dbReference type="NCBI Taxonomy" id="415015"/>
    <lineage>
        <taxon>Bacteria</taxon>
        <taxon>Bacillati</taxon>
        <taxon>Bacillota</taxon>
        <taxon>Clostridia</taxon>
        <taxon>Eubacteriales</taxon>
        <taxon>Proteiniborus</taxon>
    </lineage>
</organism>
<gene>
    <name evidence="1" type="ORF">SAMN05660462_00690</name>
</gene>
<keyword evidence="2" id="KW-1185">Reference proteome</keyword>
<reference evidence="1 2" key="1">
    <citation type="submission" date="2016-10" db="EMBL/GenBank/DDBJ databases">
        <authorList>
            <person name="de Groot N.N."/>
        </authorList>
    </citation>
    <scope>NUCLEOTIDE SEQUENCE [LARGE SCALE GENOMIC DNA]</scope>
    <source>
        <strain evidence="1 2">DSM 21650</strain>
    </source>
</reference>
<dbReference type="AlphaFoldDB" id="A0A1H3M0T0"/>
<dbReference type="EMBL" id="FNQE01000005">
    <property type="protein sequence ID" value="SDY70310.1"/>
    <property type="molecule type" value="Genomic_DNA"/>
</dbReference>
<proteinExistence type="predicted"/>